<dbReference type="KEGG" id="vg:64766060"/>
<proteinExistence type="predicted"/>
<evidence type="ECO:0000313" key="2">
    <source>
        <dbReference type="EMBL" id="QDF18529.1"/>
    </source>
</evidence>
<protein>
    <submittedName>
        <fullName evidence="2">Uncharacterized protein</fullName>
    </submittedName>
</protein>
<keyword evidence="1" id="KW-0175">Coiled coil</keyword>
<dbReference type="RefSeq" id="YP_010058831.1">
    <property type="nucleotide sequence ID" value="NC_054723.1"/>
</dbReference>
<name>A0A4Y6ES05_9CAUD</name>
<evidence type="ECO:0000256" key="1">
    <source>
        <dbReference type="SAM" id="Coils"/>
    </source>
</evidence>
<sequence length="177" mass="20019">MTDTKETAVLNLDRDDELPDWVKPGAELLRITEGGGWSAKREIEIETVVLDRILKRDLVGHRKNGTPGTVGYEIRWRRESFTTDDSIGHFGGWSGALLYPVDSTASNLAEQQLNAELTRLYRRFENAKTRADQARRAIRSGYHPTDDQVDDIVDAISDVAESAANYSAFIREKRRLL</sequence>
<dbReference type="EMBL" id="MK977695">
    <property type="protein sequence ID" value="QDF18529.1"/>
    <property type="molecule type" value="Genomic_DNA"/>
</dbReference>
<dbReference type="GeneID" id="64766060"/>
<organism evidence="2 3">
    <name type="scientific">Gordonia phage Pupper</name>
    <dbReference type="NCBI Taxonomy" id="2571249"/>
    <lineage>
        <taxon>Viruses</taxon>
        <taxon>Duplodnaviria</taxon>
        <taxon>Heunggongvirae</taxon>
        <taxon>Uroviricota</taxon>
        <taxon>Caudoviricetes</taxon>
        <taxon>Puppervirus</taxon>
        <taxon>Puppervirus Pupper</taxon>
    </lineage>
</organism>
<dbReference type="Proteomes" id="UP000318375">
    <property type="component" value="Segment"/>
</dbReference>
<keyword evidence="3" id="KW-1185">Reference proteome</keyword>
<reference evidence="2 3" key="1">
    <citation type="submission" date="2019-05" db="EMBL/GenBank/DDBJ databases">
        <authorList>
            <person name="Pope W.H."/>
            <person name="Garlena R.A."/>
            <person name="Russell D.A."/>
            <person name="Jacobs-Sera D."/>
            <person name="Hatfull G.F."/>
        </authorList>
    </citation>
    <scope>NUCLEOTIDE SEQUENCE [LARGE SCALE GENOMIC DNA]</scope>
</reference>
<gene>
    <name evidence="2" type="primary">42</name>
    <name evidence="2" type="ORF">SEA_PUPPER_42</name>
</gene>
<feature type="coiled-coil region" evidence="1">
    <location>
        <begin position="110"/>
        <end position="137"/>
    </location>
</feature>
<evidence type="ECO:0000313" key="3">
    <source>
        <dbReference type="Proteomes" id="UP000318375"/>
    </source>
</evidence>
<accession>A0A4Y6ES05</accession>